<keyword evidence="8" id="KW-0175">Coiled coil</keyword>
<evidence type="ECO:0000256" key="12">
    <source>
        <dbReference type="ARBA" id="ARBA00032687"/>
    </source>
</evidence>
<keyword evidence="9" id="KW-0446">Lipid-binding</keyword>
<proteinExistence type="inferred from homology"/>
<evidence type="ECO:0000256" key="5">
    <source>
        <dbReference type="ARBA" id="ARBA00019863"/>
    </source>
</evidence>
<evidence type="ECO:0000256" key="13">
    <source>
        <dbReference type="SAM" id="MobiDB-lite"/>
    </source>
</evidence>
<evidence type="ECO:0000256" key="8">
    <source>
        <dbReference type="ARBA" id="ARBA00023054"/>
    </source>
</evidence>
<dbReference type="GO" id="GO:0035694">
    <property type="term" value="P:mitochondrial protein catabolic process"/>
    <property type="evidence" value="ECO:0007669"/>
    <property type="project" value="InterPro"/>
</dbReference>
<evidence type="ECO:0000256" key="7">
    <source>
        <dbReference type="ARBA" id="ARBA00022787"/>
    </source>
</evidence>
<dbReference type="GO" id="GO:0005759">
    <property type="term" value="C:mitochondrial matrix"/>
    <property type="evidence" value="ECO:0007669"/>
    <property type="project" value="UniProtKB-SubCell"/>
</dbReference>
<comment type="similarity">
    <text evidence="4">Belongs to the MIEAP family.</text>
</comment>
<accession>A0A915PZG7</accession>
<evidence type="ECO:0000313" key="15">
    <source>
        <dbReference type="Proteomes" id="UP000887581"/>
    </source>
</evidence>
<evidence type="ECO:0000256" key="9">
    <source>
        <dbReference type="ARBA" id="ARBA00023121"/>
    </source>
</evidence>
<dbReference type="AlphaFoldDB" id="A0A915PZG7"/>
<evidence type="ECO:0000256" key="3">
    <source>
        <dbReference type="ARBA" id="ARBA00004496"/>
    </source>
</evidence>
<evidence type="ECO:0000256" key="10">
    <source>
        <dbReference type="ARBA" id="ARBA00023128"/>
    </source>
</evidence>
<feature type="compositionally biased region" description="Polar residues" evidence="13">
    <location>
        <begin position="1"/>
        <end position="21"/>
    </location>
</feature>
<feature type="domain" description="Mitochondria-eating protein C-terminal" evidence="14">
    <location>
        <begin position="89"/>
        <end position="177"/>
    </location>
</feature>
<protein>
    <recommendedName>
        <fullName evidence="5">Mitochondria-eating protein</fullName>
    </recommendedName>
    <alternativeName>
        <fullName evidence="12">Spermatogenesis-associated protein 18</fullName>
    </alternativeName>
</protein>
<keyword evidence="6" id="KW-0963">Cytoplasm</keyword>
<evidence type="ECO:0000256" key="4">
    <source>
        <dbReference type="ARBA" id="ARBA00008233"/>
    </source>
</evidence>
<feature type="region of interest" description="Disordered" evidence="13">
    <location>
        <begin position="1"/>
        <end position="22"/>
    </location>
</feature>
<evidence type="ECO:0000256" key="11">
    <source>
        <dbReference type="ARBA" id="ARBA00023136"/>
    </source>
</evidence>
<evidence type="ECO:0000313" key="16">
    <source>
        <dbReference type="WBParaSite" id="sdigi.contig496.g8670.t1"/>
    </source>
</evidence>
<comment type="subcellular location">
    <subcellularLocation>
        <location evidence="3">Cytoplasm</location>
    </subcellularLocation>
    <subcellularLocation>
        <location evidence="2">Mitochondrion matrix</location>
    </subcellularLocation>
    <subcellularLocation>
        <location evidence="1">Mitochondrion outer membrane</location>
    </subcellularLocation>
</comment>
<dbReference type="GO" id="GO:0035695">
    <property type="term" value="P:mitophagy by internal vacuole formation"/>
    <property type="evidence" value="ECO:0007669"/>
    <property type="project" value="TreeGrafter"/>
</dbReference>
<dbReference type="PANTHER" id="PTHR21771:SF1">
    <property type="entry name" value="MITOCHONDRIA-EATING PROTEIN"/>
    <property type="match status" value="1"/>
</dbReference>
<keyword evidence="7" id="KW-1000">Mitochondrion outer membrane</keyword>
<dbReference type="GO" id="GO:0008289">
    <property type="term" value="F:lipid binding"/>
    <property type="evidence" value="ECO:0007669"/>
    <property type="project" value="UniProtKB-KW"/>
</dbReference>
<dbReference type="Pfam" id="PF16026">
    <property type="entry name" value="MIEAP"/>
    <property type="match status" value="1"/>
</dbReference>
<keyword evidence="15" id="KW-1185">Reference proteome</keyword>
<keyword evidence="11" id="KW-0472">Membrane</keyword>
<evidence type="ECO:0000259" key="14">
    <source>
        <dbReference type="Pfam" id="PF16026"/>
    </source>
</evidence>
<reference evidence="16" key="1">
    <citation type="submission" date="2022-11" db="UniProtKB">
        <authorList>
            <consortium name="WormBaseParasite"/>
        </authorList>
    </citation>
    <scope>IDENTIFICATION</scope>
</reference>
<dbReference type="PANTHER" id="PTHR21771">
    <property type="entry name" value="MITOCHONDRIA-EATING PROTEIN-RELATED"/>
    <property type="match status" value="1"/>
</dbReference>
<evidence type="ECO:0000256" key="1">
    <source>
        <dbReference type="ARBA" id="ARBA00004294"/>
    </source>
</evidence>
<organism evidence="15 16">
    <name type="scientific">Setaria digitata</name>
    <dbReference type="NCBI Taxonomy" id="48799"/>
    <lineage>
        <taxon>Eukaryota</taxon>
        <taxon>Metazoa</taxon>
        <taxon>Ecdysozoa</taxon>
        <taxon>Nematoda</taxon>
        <taxon>Chromadorea</taxon>
        <taxon>Rhabditida</taxon>
        <taxon>Spirurina</taxon>
        <taxon>Spiruromorpha</taxon>
        <taxon>Filarioidea</taxon>
        <taxon>Setariidae</taxon>
        <taxon>Setaria</taxon>
    </lineage>
</organism>
<keyword evidence="10" id="KW-0496">Mitochondrion</keyword>
<sequence length="189" mass="22592">MQSQHYYQISTDDHSQVNADNNQDEIERLKFKIKRLYKDMFKAQRQIQSMIKKEEKVQTTDKFLEQENSFNNPMNKGKINSNSIYKEISKLIEKFAKLYDEDGMEILKILKEIPEFHGHTQLQHQIIMSIIVISYCSVEEKVERRREMIFEILDDQPFENEDNENLNNAIYRYISRKALGEYGISNIKI</sequence>
<evidence type="ECO:0000256" key="2">
    <source>
        <dbReference type="ARBA" id="ARBA00004305"/>
    </source>
</evidence>
<dbReference type="InterPro" id="IPR031981">
    <property type="entry name" value="MIEAP_C"/>
</dbReference>
<name>A0A915PZG7_9BILA</name>
<evidence type="ECO:0000256" key="6">
    <source>
        <dbReference type="ARBA" id="ARBA00022490"/>
    </source>
</evidence>
<dbReference type="InterPro" id="IPR026169">
    <property type="entry name" value="MIEAP"/>
</dbReference>
<dbReference type="WBParaSite" id="sdigi.contig496.g8670.t1">
    <property type="protein sequence ID" value="sdigi.contig496.g8670.t1"/>
    <property type="gene ID" value="sdigi.contig496.g8670"/>
</dbReference>
<dbReference type="GO" id="GO:0005741">
    <property type="term" value="C:mitochondrial outer membrane"/>
    <property type="evidence" value="ECO:0007669"/>
    <property type="project" value="UniProtKB-SubCell"/>
</dbReference>
<dbReference type="Proteomes" id="UP000887581">
    <property type="component" value="Unplaced"/>
</dbReference>